<evidence type="ECO:0000313" key="4">
    <source>
        <dbReference type="Proteomes" id="UP001319200"/>
    </source>
</evidence>
<dbReference type="InterPro" id="IPR026444">
    <property type="entry name" value="Secre_tail"/>
</dbReference>
<dbReference type="RefSeq" id="WP_254162492.1">
    <property type="nucleotide sequence ID" value="NZ_JAHESF010000006.1"/>
</dbReference>
<dbReference type="AlphaFoldDB" id="A0AAP2DKC1"/>
<feature type="domain" description="Secretion system C-terminal sorting" evidence="2">
    <location>
        <begin position="680"/>
        <end position="756"/>
    </location>
</feature>
<reference evidence="3 4" key="1">
    <citation type="submission" date="2021-05" db="EMBL/GenBank/DDBJ databases">
        <title>A Polyphasic approach of four new species of the genus Ohtaekwangia: Ohtaekwangia histidinii sp. nov., Ohtaekwangia cretensis sp. nov., Ohtaekwangia indiensis sp. nov., Ohtaekwangia reichenbachii sp. nov. from diverse environment.</title>
        <authorList>
            <person name="Octaviana S."/>
        </authorList>
    </citation>
    <scope>NUCLEOTIDE SEQUENCE [LARGE SCALE GENOMIC DNA]</scope>
    <source>
        <strain evidence="3 4">PWU4</strain>
    </source>
</reference>
<proteinExistence type="predicted"/>
<gene>
    <name evidence="3" type="ORF">KK083_08595</name>
</gene>
<name>A0AAP2DKC1_9BACT</name>
<evidence type="ECO:0000256" key="1">
    <source>
        <dbReference type="SAM" id="SignalP"/>
    </source>
</evidence>
<dbReference type="EMBL" id="JAHESF010000006">
    <property type="protein sequence ID" value="MBT1696928.1"/>
    <property type="molecule type" value="Genomic_DNA"/>
</dbReference>
<comment type="caution">
    <text evidence="3">The sequence shown here is derived from an EMBL/GenBank/DDBJ whole genome shotgun (WGS) entry which is preliminary data.</text>
</comment>
<organism evidence="3 4">
    <name type="scientific">Chryseosolibacter histidini</name>
    <dbReference type="NCBI Taxonomy" id="2782349"/>
    <lineage>
        <taxon>Bacteria</taxon>
        <taxon>Pseudomonadati</taxon>
        <taxon>Bacteroidota</taxon>
        <taxon>Cytophagia</taxon>
        <taxon>Cytophagales</taxon>
        <taxon>Chryseotaleaceae</taxon>
        <taxon>Chryseosolibacter</taxon>
    </lineage>
</organism>
<dbReference type="Proteomes" id="UP001319200">
    <property type="component" value="Unassembled WGS sequence"/>
</dbReference>
<accession>A0AAP2DKC1</accession>
<dbReference type="NCBIfam" id="TIGR04183">
    <property type="entry name" value="Por_Secre_tail"/>
    <property type="match status" value="1"/>
</dbReference>
<keyword evidence="4" id="KW-1185">Reference proteome</keyword>
<evidence type="ECO:0000313" key="3">
    <source>
        <dbReference type="EMBL" id="MBT1696928.1"/>
    </source>
</evidence>
<keyword evidence="1" id="KW-0732">Signal</keyword>
<evidence type="ECO:0000259" key="2">
    <source>
        <dbReference type="Pfam" id="PF18962"/>
    </source>
</evidence>
<feature type="chain" id="PRO_5042822560" evidence="1">
    <location>
        <begin position="22"/>
        <end position="757"/>
    </location>
</feature>
<feature type="signal peptide" evidence="1">
    <location>
        <begin position="1"/>
        <end position="21"/>
    </location>
</feature>
<dbReference type="SUPFAM" id="SSF69304">
    <property type="entry name" value="Tricorn protease N-terminal domain"/>
    <property type="match status" value="1"/>
</dbReference>
<sequence length="757" mass="83322">MMKSLTALFVLCSAIVATSNAQNIKIEVIKPSTLGLSKGHNLAVLVEVSSQLEIAAVIAKVGTTQVSLTLTDQRNVFGGTLPLTALQQGTHTMTITATDITNYAVSKDWPFIYDTPPIIEWEGPLDESTARSEVRVKAKCREENGTPCTISLMAKQRNSLGGFDFVSHAPGQIDADIDLSDLDGFTMDLVVTATDQYQAVTASRRIYIESSPYLKEVASVDALISDFDGNNIAYTRLIDGIHKPEIYDLQSSATVTVPVDNDIRSSSLMLTSEGLLFMNSWGPYLTKGLYAWNGTMVNQLTPGDRNVQNVKINGDYAVWIDRNYLYLRKFSDGLTQVVSDKGVSLADVAPDGTITYTLSNNVYVYKNGVHTRLTNDSPVLLKNESPLISSDGKIFYEKIEPCCGIDIKSAVAMHDGTSETLLRGYELRDRLSKQVNNGYIAYGYPGSLGQNQIWVRQPSGESHQVTFYGTSSTLELLNPSGDVITINGNTKTGWINDSEYRFRRYLSDKQGNSKEICSSQGKAFWANDKWYITMGRTLFIIDTVAEESRVNDISRTIESDTPLFFSREDFTSAFEGPGQLIRLSIIELPQHGYLTLPGGAKITAPVQLSRSVLDKLKYVPDPGYEGEDRIVWNASNGVAMPDEAAQIIVKIEKEEVGVPEEEIVTAVAAYAEDDQFSAHPNPAQDKLTLTFSHEMAGPIGVTVSNVQGQVMLSKILDENELGHERTHELNTSEFSPGIYLVRVVSSRQLKVKKIAVK</sequence>
<protein>
    <submittedName>
        <fullName evidence="3">T9SS type A sorting domain-containing protein</fullName>
    </submittedName>
</protein>
<dbReference type="Pfam" id="PF18962">
    <property type="entry name" value="Por_Secre_tail"/>
    <property type="match status" value="1"/>
</dbReference>